<dbReference type="AlphaFoldDB" id="A0ABD1D9K7"/>
<feature type="compositionally biased region" description="Polar residues" evidence="1">
    <location>
        <begin position="100"/>
        <end position="112"/>
    </location>
</feature>
<evidence type="ECO:0000256" key="1">
    <source>
        <dbReference type="SAM" id="MobiDB-lite"/>
    </source>
</evidence>
<feature type="compositionally biased region" description="Low complexity" evidence="1">
    <location>
        <begin position="203"/>
        <end position="229"/>
    </location>
</feature>
<evidence type="ECO:0000313" key="3">
    <source>
        <dbReference type="EMBL" id="KAL1396242.1"/>
    </source>
</evidence>
<feature type="compositionally biased region" description="Basic residues" evidence="1">
    <location>
        <begin position="88"/>
        <end position="97"/>
    </location>
</feature>
<keyword evidence="2" id="KW-0732">Signal</keyword>
<gene>
    <name evidence="3" type="ORF">pipiens_010661</name>
</gene>
<feature type="region of interest" description="Disordered" evidence="1">
    <location>
        <begin position="202"/>
        <end position="244"/>
    </location>
</feature>
<feature type="compositionally biased region" description="Polar residues" evidence="1">
    <location>
        <begin position="120"/>
        <end position="130"/>
    </location>
</feature>
<feature type="region of interest" description="Disordered" evidence="1">
    <location>
        <begin position="26"/>
        <end position="130"/>
    </location>
</feature>
<feature type="compositionally biased region" description="Basic and acidic residues" evidence="1">
    <location>
        <begin position="339"/>
        <end position="370"/>
    </location>
</feature>
<proteinExistence type="predicted"/>
<feature type="non-terminal residue" evidence="3">
    <location>
        <position position="370"/>
    </location>
</feature>
<keyword evidence="4" id="KW-1185">Reference proteome</keyword>
<feature type="compositionally biased region" description="Basic and acidic residues" evidence="1">
    <location>
        <begin position="58"/>
        <end position="79"/>
    </location>
</feature>
<name>A0ABD1D9K7_CULPP</name>
<dbReference type="EMBL" id="JBEHCU010006784">
    <property type="protein sequence ID" value="KAL1396242.1"/>
    <property type="molecule type" value="Genomic_DNA"/>
</dbReference>
<dbReference type="Proteomes" id="UP001562425">
    <property type="component" value="Unassembled WGS sequence"/>
</dbReference>
<feature type="signal peptide" evidence="2">
    <location>
        <begin position="1"/>
        <end position="25"/>
    </location>
</feature>
<evidence type="ECO:0000313" key="4">
    <source>
        <dbReference type="Proteomes" id="UP001562425"/>
    </source>
</evidence>
<comment type="caution">
    <text evidence="3">The sequence shown here is derived from an EMBL/GenBank/DDBJ whole genome shotgun (WGS) entry which is preliminary data.</text>
</comment>
<reference evidence="3 4" key="1">
    <citation type="submission" date="2024-05" db="EMBL/GenBank/DDBJ databases">
        <title>Culex pipiens pipiens assembly and annotation.</title>
        <authorList>
            <person name="Alout H."/>
            <person name="Durand T."/>
        </authorList>
    </citation>
    <scope>NUCLEOTIDE SEQUENCE [LARGE SCALE GENOMIC DNA]</scope>
    <source>
        <strain evidence="3">HA-2024</strain>
        <tissue evidence="3">Whole body</tissue>
    </source>
</reference>
<protein>
    <submittedName>
        <fullName evidence="3">Uncharacterized protein</fullName>
    </submittedName>
</protein>
<feature type="compositionally biased region" description="Basic and acidic residues" evidence="1">
    <location>
        <begin position="299"/>
        <end position="311"/>
    </location>
</feature>
<organism evidence="3 4">
    <name type="scientific">Culex pipiens pipiens</name>
    <name type="common">Northern house mosquito</name>
    <dbReference type="NCBI Taxonomy" id="38569"/>
    <lineage>
        <taxon>Eukaryota</taxon>
        <taxon>Metazoa</taxon>
        <taxon>Ecdysozoa</taxon>
        <taxon>Arthropoda</taxon>
        <taxon>Hexapoda</taxon>
        <taxon>Insecta</taxon>
        <taxon>Pterygota</taxon>
        <taxon>Neoptera</taxon>
        <taxon>Endopterygota</taxon>
        <taxon>Diptera</taxon>
        <taxon>Nematocera</taxon>
        <taxon>Culicoidea</taxon>
        <taxon>Culicidae</taxon>
        <taxon>Culicinae</taxon>
        <taxon>Culicini</taxon>
        <taxon>Culex</taxon>
        <taxon>Culex</taxon>
    </lineage>
</organism>
<sequence length="370" mass="39319">MRKSTIALLLVGALCALATLEVAEAHKGSGKGGGSSEEVGKGNNGKKGNSPGKGTWEPPKKKNKGELKDMKGKGGKKDKEEEDLPPKKGSKGGKKPAVKQTYNTDNCQTNDATNEHDYNENNNTTNHDATFNTTYDNVNNRIDNAKTINNGDDFYSVATPAALVVQAPTTQSTSDQTSTTTVVYDYGQDFSDLEGYTDLLEESSTTVQPSPTTTPQPTTTAQVDVATTDSDANGKRASPTESTTTEANYLADYGLGAPIFGGESYDAWWLDGNPADAGGGSDAGIVQGGPLNKESVANNKEKEPESERTPSEEVFGDGGGAPYEVKKQETDYGGPPKIKPADDWDEGHRAPQNKEHANDDGSEKKEKDKN</sequence>
<accession>A0ABD1D9K7</accession>
<evidence type="ECO:0000256" key="2">
    <source>
        <dbReference type="SAM" id="SignalP"/>
    </source>
</evidence>
<feature type="chain" id="PRO_5044897090" evidence="2">
    <location>
        <begin position="26"/>
        <end position="370"/>
    </location>
</feature>
<feature type="region of interest" description="Disordered" evidence="1">
    <location>
        <begin position="279"/>
        <end position="370"/>
    </location>
</feature>